<evidence type="ECO:0000313" key="3">
    <source>
        <dbReference type="Proteomes" id="UP000012589"/>
    </source>
</evidence>
<proteinExistence type="predicted"/>
<sequence length="217" mass="24651">MLFLIDYENVGRAGLRGCEYLDEQDHVVLFYSDGKKHAERRSLEQISSSGCRFEICKLYRTGKNALDFYIASRLGELIGGGYAGISAIISNDSGFQAIRDYWGRSNVYKNIVLLSACIEDGIVSGGENNERTKELRKLRERLLIGEYYSAYTERIRVRNVLEKLFAGTEYETMTEEIHNLIEGKDKTSKVIYLSSLHLFGRKGGLEIYNALKACDEL</sequence>
<dbReference type="PATRIC" id="fig|1235802.3.peg.3848"/>
<comment type="caution">
    <text evidence="2">The sequence shown here is derived from an EMBL/GenBank/DDBJ whole genome shotgun (WGS) entry which is preliminary data.</text>
</comment>
<dbReference type="EMBL" id="AQFT01000107">
    <property type="protein sequence ID" value="EMZ23470.1"/>
    <property type="molecule type" value="Genomic_DNA"/>
</dbReference>
<dbReference type="AlphaFoldDB" id="N2ABN0"/>
<dbReference type="STRING" id="1235802.C823_03642"/>
<dbReference type="HOGENOM" id="CLU_105825_0_0_9"/>
<protein>
    <recommendedName>
        <fullName evidence="1">PIN-like domain-containing protein</fullName>
    </recommendedName>
</protein>
<name>N2ABN0_9FIRM</name>
<dbReference type="Pfam" id="PF18475">
    <property type="entry name" value="PIN7"/>
    <property type="match status" value="1"/>
</dbReference>
<accession>N2ABN0</accession>
<organism evidence="2 3">
    <name type="scientific">Eubacterium plexicaudatum ASF492</name>
    <dbReference type="NCBI Taxonomy" id="1235802"/>
    <lineage>
        <taxon>Bacteria</taxon>
        <taxon>Bacillati</taxon>
        <taxon>Bacillota</taxon>
        <taxon>Clostridia</taxon>
        <taxon>Eubacteriales</taxon>
        <taxon>Eubacteriaceae</taxon>
        <taxon>Eubacterium</taxon>
    </lineage>
</organism>
<gene>
    <name evidence="2" type="ORF">C823_03642</name>
</gene>
<feature type="domain" description="PIN-like" evidence="1">
    <location>
        <begin position="4"/>
        <end position="103"/>
    </location>
</feature>
<keyword evidence="3" id="KW-1185">Reference proteome</keyword>
<reference evidence="2 3" key="1">
    <citation type="journal article" date="2014" name="Genome Announc.">
        <title>Draft genome sequences of the altered schaedler flora, a defined bacterial community from gnotobiotic mice.</title>
        <authorList>
            <person name="Wannemuehler M.J."/>
            <person name="Overstreet A.M."/>
            <person name="Ward D.V."/>
            <person name="Phillips G.J."/>
        </authorList>
    </citation>
    <scope>NUCLEOTIDE SEQUENCE [LARGE SCALE GENOMIC DNA]</scope>
    <source>
        <strain evidence="2 3">ASF492</strain>
    </source>
</reference>
<evidence type="ECO:0000313" key="2">
    <source>
        <dbReference type="EMBL" id="EMZ23470.1"/>
    </source>
</evidence>
<dbReference type="eggNOG" id="ENOG5032XG9">
    <property type="taxonomic scope" value="Bacteria"/>
</dbReference>
<dbReference type="Proteomes" id="UP000012589">
    <property type="component" value="Unassembled WGS sequence"/>
</dbReference>
<evidence type="ECO:0000259" key="1">
    <source>
        <dbReference type="Pfam" id="PF18475"/>
    </source>
</evidence>
<dbReference type="InterPro" id="IPR041494">
    <property type="entry name" value="PIN7"/>
</dbReference>
<dbReference type="OrthoDB" id="1668984at2"/>